<reference evidence="3" key="1">
    <citation type="submission" date="2022-11" db="UniProtKB">
        <authorList>
            <consortium name="WormBaseParasite"/>
        </authorList>
    </citation>
    <scope>IDENTIFICATION</scope>
</reference>
<dbReference type="WBParaSite" id="nRc.2.0.1.t28109-RA">
    <property type="protein sequence ID" value="nRc.2.0.1.t28109-RA"/>
    <property type="gene ID" value="nRc.2.0.1.g28109"/>
</dbReference>
<evidence type="ECO:0000313" key="3">
    <source>
        <dbReference type="WBParaSite" id="nRc.2.0.1.t28109-RA"/>
    </source>
</evidence>
<keyword evidence="1" id="KW-0732">Signal</keyword>
<proteinExistence type="predicted"/>
<keyword evidence="2" id="KW-1185">Reference proteome</keyword>
<dbReference type="AlphaFoldDB" id="A0A915JPC6"/>
<evidence type="ECO:0000313" key="2">
    <source>
        <dbReference type="Proteomes" id="UP000887565"/>
    </source>
</evidence>
<name>A0A915JPC6_ROMCU</name>
<organism evidence="2 3">
    <name type="scientific">Romanomermis culicivorax</name>
    <name type="common">Nematode worm</name>
    <dbReference type="NCBI Taxonomy" id="13658"/>
    <lineage>
        <taxon>Eukaryota</taxon>
        <taxon>Metazoa</taxon>
        <taxon>Ecdysozoa</taxon>
        <taxon>Nematoda</taxon>
        <taxon>Enoplea</taxon>
        <taxon>Dorylaimia</taxon>
        <taxon>Mermithida</taxon>
        <taxon>Mermithoidea</taxon>
        <taxon>Mermithidae</taxon>
        <taxon>Romanomermis</taxon>
    </lineage>
</organism>
<feature type="signal peptide" evidence="1">
    <location>
        <begin position="1"/>
        <end position="22"/>
    </location>
</feature>
<evidence type="ECO:0000256" key="1">
    <source>
        <dbReference type="SAM" id="SignalP"/>
    </source>
</evidence>
<protein>
    <submittedName>
        <fullName evidence="3">Secreted protein</fullName>
    </submittedName>
</protein>
<dbReference type="Proteomes" id="UP000887565">
    <property type="component" value="Unplaced"/>
</dbReference>
<sequence>MGCLILWFGFVLAQLLASVAMGQIYHVSGKVTGGPKNLSIVLYSYDRSKDCIYMVELCMDRLCKKKVDQVRTKLPNGTVSSKDYYETYEFWIIDMYRVNVLEFRSEGRKIEKRIKVFHSSQCNDKKDCVLNIEWPNSAKEASFGRC</sequence>
<accession>A0A915JPC6</accession>
<feature type="chain" id="PRO_5037064862" evidence="1">
    <location>
        <begin position="23"/>
        <end position="146"/>
    </location>
</feature>